<feature type="region of interest" description="Disordered" evidence="1">
    <location>
        <begin position="48"/>
        <end position="71"/>
    </location>
</feature>
<reference evidence="2" key="1">
    <citation type="submission" date="2020-04" db="EMBL/GenBank/DDBJ databases">
        <authorList>
            <person name="Chiriac C."/>
            <person name="Salcher M."/>
            <person name="Ghai R."/>
            <person name="Kavagutti S V."/>
        </authorList>
    </citation>
    <scope>NUCLEOTIDE SEQUENCE</scope>
</reference>
<dbReference type="EMBL" id="LR796174">
    <property type="protein sequence ID" value="CAB4123923.1"/>
    <property type="molecule type" value="Genomic_DNA"/>
</dbReference>
<feature type="compositionally biased region" description="Low complexity" evidence="1">
    <location>
        <begin position="137"/>
        <end position="151"/>
    </location>
</feature>
<evidence type="ECO:0000256" key="1">
    <source>
        <dbReference type="SAM" id="MobiDB-lite"/>
    </source>
</evidence>
<gene>
    <name evidence="2" type="ORF">UFOVP46_128</name>
</gene>
<organism evidence="2">
    <name type="scientific">uncultured Caudovirales phage</name>
    <dbReference type="NCBI Taxonomy" id="2100421"/>
    <lineage>
        <taxon>Viruses</taxon>
        <taxon>Duplodnaviria</taxon>
        <taxon>Heunggongvirae</taxon>
        <taxon>Uroviricota</taxon>
        <taxon>Caudoviricetes</taxon>
        <taxon>Peduoviridae</taxon>
        <taxon>Maltschvirus</taxon>
        <taxon>Maltschvirus maltsch</taxon>
    </lineage>
</organism>
<name>A0A6J5KS93_9CAUD</name>
<protein>
    <submittedName>
        <fullName evidence="2">Uncharacterized protein</fullName>
    </submittedName>
</protein>
<accession>A0A6J5KS93</accession>
<evidence type="ECO:0000313" key="2">
    <source>
        <dbReference type="EMBL" id="CAB4123923.1"/>
    </source>
</evidence>
<feature type="compositionally biased region" description="Basic and acidic residues" evidence="1">
    <location>
        <begin position="49"/>
        <end position="71"/>
    </location>
</feature>
<sequence length="183" mass="19484">MSKTPYTFGNPGDLVKPIHGAAKSATANIADVFKARTAIRSHNAALEHIAGENEKNRGHERRMSSQDSRQRIKEHTARTKDLMEAAATIHPLAGAGNIRAKLGDLEFSYRKAAPKTAAKTAPKAEAKAAVKTEPKVAAKPAAVKSSSVSKAVNNVPTKTTAMPVVKDATPTEVINTPKRTRSN</sequence>
<proteinExistence type="predicted"/>
<feature type="region of interest" description="Disordered" evidence="1">
    <location>
        <begin position="130"/>
        <end position="183"/>
    </location>
</feature>